<keyword evidence="2" id="KW-0812">Transmembrane</keyword>
<name>A0AAV2HU67_LYMST</name>
<feature type="transmembrane region" description="Helical" evidence="2">
    <location>
        <begin position="772"/>
        <end position="794"/>
    </location>
</feature>
<feature type="compositionally biased region" description="Polar residues" evidence="1">
    <location>
        <begin position="263"/>
        <end position="275"/>
    </location>
</feature>
<feature type="compositionally biased region" description="Low complexity" evidence="1">
    <location>
        <begin position="533"/>
        <end position="551"/>
    </location>
</feature>
<feature type="compositionally biased region" description="Polar residues" evidence="1">
    <location>
        <begin position="568"/>
        <end position="578"/>
    </location>
</feature>
<feature type="compositionally biased region" description="Polar residues" evidence="1">
    <location>
        <begin position="381"/>
        <end position="425"/>
    </location>
</feature>
<sequence>MAPRRDLGARVGVSFRGFGMSDLKAIMQSLSIFVLIMIGAMLPSARGDLCSDFYVVNDEWRSVSSTAKPEHCDRDVLEAGKWYAFSVNGSYSDIPTECIKNNKCGAKIAMRLELNQSLPKEGDITEAFLCGSYNILGKYDCCVLRTPVRISVCSGITVYQFPTPPIDRCSVAICARDPHEPLLPRSVIARTGDVHDEASTTESAATTTSDVDTTLGAGDTDTPSTTPPANGGSDPPTNGGNDPPTNGTSDPPTNGGNDPPTNVTSDPPTNGTSDPPTKGGSDPPTNGGSDPQTSATQNDTYPCNSSGEATSYTTPSDVTVSDESIDVPAPAPTTESFTSTTPTDTTSPDVPTMDALENVPTTDATGVVSTSVAQQETTIIVSHSSDITGGVPTDSTPGPSVMSSEADTNNDAPPMDFQQSTTFAPSETTTESTDKTTDKISQRVESTDGDTTTMSPPLDTGDETSSVSPMSVSSEVDTSLDANSTSHPGDGSGDTGDTVYVTTSKSSTTDAADNDLTRSVSVMTGGATQGAQSTEETSSTDTSSGDISATTVAEAERTESSHAEQQHGDSLTTLTRDPSTSGSTSSETSTAAGATTTTTTMASPTQTWTPATAAGAITNATTMASATSTTPLLLTTTGKPSATDINDLIMIEGIRFVFRGNHSSINFSSIVCNVLESFLSSAVRESVKSWSYKLLSASDPVLFDSLTTYVDITIEHTAKEEIINVFNKRNLENYLLEQNDLSLIAKCRASANCEIEQPKASTQSVFESNAPLLITLIVLCIVCLVVLLVVAGYFRFFRRGVYVAQEGEGTNLADRRRYFNVNPSPFTDEQIMKDEVAMEKGEKPEKVENPSCNGSDPVGGDSNTWVIPLDDAPVIPPVINNEDTQL</sequence>
<feature type="compositionally biased region" description="Low complexity" evidence="1">
    <location>
        <begin position="230"/>
        <end position="262"/>
    </location>
</feature>
<accession>A0AAV2HU67</accession>
<comment type="caution">
    <text evidence="3">The sequence shown here is derived from an EMBL/GenBank/DDBJ whole genome shotgun (WGS) entry which is preliminary data.</text>
</comment>
<feature type="compositionally biased region" description="Polar residues" evidence="1">
    <location>
        <begin position="283"/>
        <end position="322"/>
    </location>
</feature>
<feature type="compositionally biased region" description="Low complexity" evidence="1">
    <location>
        <begin position="579"/>
        <end position="608"/>
    </location>
</feature>
<keyword evidence="2" id="KW-1133">Transmembrane helix</keyword>
<protein>
    <submittedName>
        <fullName evidence="3">Uncharacterized protein</fullName>
    </submittedName>
</protein>
<evidence type="ECO:0000256" key="2">
    <source>
        <dbReference type="SAM" id="Phobius"/>
    </source>
</evidence>
<feature type="region of interest" description="Disordered" evidence="1">
    <location>
        <begin position="381"/>
        <end position="608"/>
    </location>
</feature>
<feature type="compositionally biased region" description="Polar residues" evidence="1">
    <location>
        <begin position="359"/>
        <end position="369"/>
    </location>
</feature>
<dbReference type="AlphaFoldDB" id="A0AAV2HU67"/>
<feature type="compositionally biased region" description="Low complexity" evidence="1">
    <location>
        <begin position="332"/>
        <end position="352"/>
    </location>
</feature>
<keyword evidence="2" id="KW-0472">Membrane</keyword>
<feature type="compositionally biased region" description="Basic and acidic residues" evidence="1">
    <location>
        <begin position="432"/>
        <end position="446"/>
    </location>
</feature>
<feature type="compositionally biased region" description="Low complexity" evidence="1">
    <location>
        <begin position="465"/>
        <end position="476"/>
    </location>
</feature>
<feature type="region of interest" description="Disordered" evidence="1">
    <location>
        <begin position="194"/>
        <end position="369"/>
    </location>
</feature>
<evidence type="ECO:0000313" key="4">
    <source>
        <dbReference type="Proteomes" id="UP001497497"/>
    </source>
</evidence>
<dbReference type="EMBL" id="CAXITT010000264">
    <property type="protein sequence ID" value="CAL1537504.1"/>
    <property type="molecule type" value="Genomic_DNA"/>
</dbReference>
<reference evidence="3 4" key="1">
    <citation type="submission" date="2024-04" db="EMBL/GenBank/DDBJ databases">
        <authorList>
            <consortium name="Genoscope - CEA"/>
            <person name="William W."/>
        </authorList>
    </citation>
    <scope>NUCLEOTIDE SEQUENCE [LARGE SCALE GENOMIC DNA]</scope>
</reference>
<dbReference type="Proteomes" id="UP001497497">
    <property type="component" value="Unassembled WGS sequence"/>
</dbReference>
<feature type="compositionally biased region" description="Basic and acidic residues" evidence="1">
    <location>
        <begin position="554"/>
        <end position="567"/>
    </location>
</feature>
<keyword evidence="4" id="KW-1185">Reference proteome</keyword>
<organism evidence="3 4">
    <name type="scientific">Lymnaea stagnalis</name>
    <name type="common">Great pond snail</name>
    <name type="synonym">Helix stagnalis</name>
    <dbReference type="NCBI Taxonomy" id="6523"/>
    <lineage>
        <taxon>Eukaryota</taxon>
        <taxon>Metazoa</taxon>
        <taxon>Spiralia</taxon>
        <taxon>Lophotrochozoa</taxon>
        <taxon>Mollusca</taxon>
        <taxon>Gastropoda</taxon>
        <taxon>Heterobranchia</taxon>
        <taxon>Euthyneura</taxon>
        <taxon>Panpulmonata</taxon>
        <taxon>Hygrophila</taxon>
        <taxon>Lymnaeoidea</taxon>
        <taxon>Lymnaeidae</taxon>
        <taxon>Lymnaea</taxon>
    </lineage>
</organism>
<feature type="compositionally biased region" description="Low complexity" evidence="1">
    <location>
        <begin position="200"/>
        <end position="214"/>
    </location>
</feature>
<evidence type="ECO:0000256" key="1">
    <source>
        <dbReference type="SAM" id="MobiDB-lite"/>
    </source>
</evidence>
<gene>
    <name evidence="3" type="ORF">GSLYS_00011417001</name>
</gene>
<proteinExistence type="predicted"/>
<evidence type="ECO:0000313" key="3">
    <source>
        <dbReference type="EMBL" id="CAL1537504.1"/>
    </source>
</evidence>